<protein>
    <submittedName>
        <fullName evidence="1">Uncharacterized protein</fullName>
    </submittedName>
</protein>
<evidence type="ECO:0000313" key="1">
    <source>
        <dbReference type="EMBL" id="EOD42478.1"/>
    </source>
</evidence>
<reference evidence="1 2" key="1">
    <citation type="submission" date="2013-02" db="EMBL/GenBank/DDBJ databases">
        <title>Insights into archaeal evolution and symbiosis from the genomes of a Nanoarchaeon and its crenarchaeal host from Yellowstone National Park.</title>
        <authorList>
            <person name="Podar M."/>
            <person name="Makarova K.S."/>
            <person name="Graham D.E."/>
            <person name="Wolf Y.I."/>
            <person name="Koonin E.V."/>
            <person name="Reysenbach A.-L."/>
        </authorList>
    </citation>
    <scope>NUCLEOTIDE SEQUENCE [LARGE SCALE GENOMIC DNA]</scope>
</reference>
<sequence length="109" mass="13074">MEKVSYIYNINEKYQIIYNQFMDGRVLIKKITEQYTNNICNLTSNNFDPSIMNNLANFPYEIIYENLSNISQEYIFSNDNITNMQNNYIEFNRVCYYDGSLFLVRVLVQ</sequence>
<dbReference type="AlphaFoldDB" id="R1E4C5"/>
<proteinExistence type="predicted"/>
<gene>
    <name evidence="1" type="ORF">Nst1_206</name>
</gene>
<comment type="caution">
    <text evidence="1">The sequence shown here is derived from an EMBL/GenBank/DDBJ whole genome shotgun (WGS) entry which is preliminary data.</text>
</comment>
<evidence type="ECO:0000313" key="2">
    <source>
        <dbReference type="Proteomes" id="UP000053279"/>
    </source>
</evidence>
<accession>R1E4C5</accession>
<organism evidence="1 2">
    <name type="scientific">Nanobsidianus stetteri</name>
    <dbReference type="NCBI Taxonomy" id="1294122"/>
    <lineage>
        <taxon>Archaea</taxon>
        <taxon>Nanobdellota</taxon>
        <taxon>Candidatus Nanoarchaeia</taxon>
        <taxon>Nanoarchaeales</taxon>
        <taxon>Nanopusillaceae</taxon>
        <taxon>Candidatus Nanobsidianus</taxon>
    </lineage>
</organism>
<dbReference type="Proteomes" id="UP000053279">
    <property type="component" value="Unassembled WGS sequence"/>
</dbReference>
<dbReference type="EMBL" id="APJZ01000002">
    <property type="protein sequence ID" value="EOD42478.1"/>
    <property type="molecule type" value="Genomic_DNA"/>
</dbReference>
<name>R1E4C5_NANST</name>
<keyword evidence="2" id="KW-1185">Reference proteome</keyword>